<comment type="caution">
    <text evidence="1">The sequence shown here is derived from an EMBL/GenBank/DDBJ whole genome shotgun (WGS) entry which is preliminary data.</text>
</comment>
<gene>
    <name evidence="1" type="ORF">KI387_030665</name>
</gene>
<evidence type="ECO:0000313" key="2">
    <source>
        <dbReference type="Proteomes" id="UP000824469"/>
    </source>
</evidence>
<accession>A0AA38CLY5</accession>
<dbReference type="Proteomes" id="UP000824469">
    <property type="component" value="Unassembled WGS sequence"/>
</dbReference>
<protein>
    <submittedName>
        <fullName evidence="1">Uncharacterized protein</fullName>
    </submittedName>
</protein>
<feature type="non-terminal residue" evidence="1">
    <location>
        <position position="1"/>
    </location>
</feature>
<reference evidence="1 2" key="1">
    <citation type="journal article" date="2021" name="Nat. Plants">
        <title>The Taxus genome provides insights into paclitaxel biosynthesis.</title>
        <authorList>
            <person name="Xiong X."/>
            <person name="Gou J."/>
            <person name="Liao Q."/>
            <person name="Li Y."/>
            <person name="Zhou Q."/>
            <person name="Bi G."/>
            <person name="Li C."/>
            <person name="Du R."/>
            <person name="Wang X."/>
            <person name="Sun T."/>
            <person name="Guo L."/>
            <person name="Liang H."/>
            <person name="Lu P."/>
            <person name="Wu Y."/>
            <person name="Zhang Z."/>
            <person name="Ro D.K."/>
            <person name="Shang Y."/>
            <person name="Huang S."/>
            <person name="Yan J."/>
        </authorList>
    </citation>
    <scope>NUCLEOTIDE SEQUENCE [LARGE SCALE GENOMIC DNA]</scope>
    <source>
        <strain evidence="1">Ta-2019</strain>
    </source>
</reference>
<sequence length="52" mass="5666">KIVSVMEEVDDERAVPCEEDTSGTVIIGVTIVGKETRRFKIEDASIEVGTTI</sequence>
<proteinExistence type="predicted"/>
<evidence type="ECO:0000313" key="1">
    <source>
        <dbReference type="EMBL" id="KAH9298983.1"/>
    </source>
</evidence>
<dbReference type="EMBL" id="JAHRHJ020000010">
    <property type="protein sequence ID" value="KAH9298983.1"/>
    <property type="molecule type" value="Genomic_DNA"/>
</dbReference>
<name>A0AA38CLY5_TAXCH</name>
<keyword evidence="2" id="KW-1185">Reference proteome</keyword>
<dbReference type="AlphaFoldDB" id="A0AA38CLY5"/>
<organism evidence="1 2">
    <name type="scientific">Taxus chinensis</name>
    <name type="common">Chinese yew</name>
    <name type="synonym">Taxus wallichiana var. chinensis</name>
    <dbReference type="NCBI Taxonomy" id="29808"/>
    <lineage>
        <taxon>Eukaryota</taxon>
        <taxon>Viridiplantae</taxon>
        <taxon>Streptophyta</taxon>
        <taxon>Embryophyta</taxon>
        <taxon>Tracheophyta</taxon>
        <taxon>Spermatophyta</taxon>
        <taxon>Pinopsida</taxon>
        <taxon>Pinidae</taxon>
        <taxon>Conifers II</taxon>
        <taxon>Cupressales</taxon>
        <taxon>Taxaceae</taxon>
        <taxon>Taxus</taxon>
    </lineage>
</organism>
<feature type="non-terminal residue" evidence="1">
    <location>
        <position position="52"/>
    </location>
</feature>